<feature type="domain" description="Nuclear receptor" evidence="10">
    <location>
        <begin position="20"/>
        <end position="44"/>
    </location>
</feature>
<evidence type="ECO:0000256" key="3">
    <source>
        <dbReference type="ARBA" id="ARBA00022771"/>
    </source>
</evidence>
<dbReference type="GO" id="GO:0008270">
    <property type="term" value="F:zinc ion binding"/>
    <property type="evidence" value="ECO:0007669"/>
    <property type="project" value="UniProtKB-KW"/>
</dbReference>
<evidence type="ECO:0000256" key="7">
    <source>
        <dbReference type="ARBA" id="ARBA00023163"/>
    </source>
</evidence>
<dbReference type="GO" id="GO:0009888">
    <property type="term" value="P:tissue development"/>
    <property type="evidence" value="ECO:0007669"/>
    <property type="project" value="TreeGrafter"/>
</dbReference>
<dbReference type="Proteomes" id="UP000681967">
    <property type="component" value="Unassembled WGS sequence"/>
</dbReference>
<evidence type="ECO:0000256" key="8">
    <source>
        <dbReference type="ARBA" id="ARBA00023170"/>
    </source>
</evidence>
<accession>A0A8S3G5H6</accession>
<dbReference type="GO" id="GO:0090575">
    <property type="term" value="C:RNA polymerase II transcription regulator complex"/>
    <property type="evidence" value="ECO:0007669"/>
    <property type="project" value="TreeGrafter"/>
</dbReference>
<evidence type="ECO:0000259" key="10">
    <source>
        <dbReference type="PROSITE" id="PS51030"/>
    </source>
</evidence>
<protein>
    <recommendedName>
        <fullName evidence="10">Nuclear receptor domain-containing protein</fullName>
    </recommendedName>
</protein>
<evidence type="ECO:0000256" key="2">
    <source>
        <dbReference type="ARBA" id="ARBA00022723"/>
    </source>
</evidence>
<dbReference type="AlphaFoldDB" id="A0A8S3G5H6"/>
<proteinExistence type="predicted"/>
<dbReference type="GO" id="GO:0004879">
    <property type="term" value="F:nuclear receptor activity"/>
    <property type="evidence" value="ECO:0007669"/>
    <property type="project" value="InterPro"/>
</dbReference>
<keyword evidence="8" id="KW-0675">Receptor</keyword>
<dbReference type="InterPro" id="IPR013088">
    <property type="entry name" value="Znf_NHR/GATA"/>
</dbReference>
<reference evidence="11" key="1">
    <citation type="submission" date="2021-02" db="EMBL/GenBank/DDBJ databases">
        <authorList>
            <person name="Nowell W R."/>
        </authorList>
    </citation>
    <scope>NUCLEOTIDE SEQUENCE</scope>
</reference>
<keyword evidence="7" id="KW-0804">Transcription</keyword>
<feature type="non-terminal residue" evidence="11">
    <location>
        <position position="1"/>
    </location>
</feature>
<dbReference type="GO" id="GO:0000978">
    <property type="term" value="F:RNA polymerase II cis-regulatory region sequence-specific DNA binding"/>
    <property type="evidence" value="ECO:0007669"/>
    <property type="project" value="TreeGrafter"/>
</dbReference>
<comment type="subcellular location">
    <subcellularLocation>
        <location evidence="1">Nucleus</location>
    </subcellularLocation>
</comment>
<dbReference type="EMBL" id="CAJOBH010257834">
    <property type="protein sequence ID" value="CAF5151233.1"/>
    <property type="molecule type" value="Genomic_DNA"/>
</dbReference>
<dbReference type="InterPro" id="IPR016355">
    <property type="entry name" value="NR5-like"/>
</dbReference>
<dbReference type="Gene3D" id="3.30.50.10">
    <property type="entry name" value="Erythroid Transcription Factor GATA-1, subunit A"/>
    <property type="match status" value="1"/>
</dbReference>
<evidence type="ECO:0000256" key="4">
    <source>
        <dbReference type="ARBA" id="ARBA00022833"/>
    </source>
</evidence>
<evidence type="ECO:0000256" key="5">
    <source>
        <dbReference type="ARBA" id="ARBA00023015"/>
    </source>
</evidence>
<dbReference type="PANTHER" id="PTHR24086">
    <property type="entry name" value="NUCLEAR RECEPTOR SUBFAMILY 5 GROUP A"/>
    <property type="match status" value="1"/>
</dbReference>
<evidence type="ECO:0000256" key="9">
    <source>
        <dbReference type="ARBA" id="ARBA00023242"/>
    </source>
</evidence>
<evidence type="ECO:0000313" key="11">
    <source>
        <dbReference type="EMBL" id="CAF5151233.1"/>
    </source>
</evidence>
<keyword evidence="3" id="KW-0863">Zinc-finger</keyword>
<organism evidence="11 12">
    <name type="scientific">Rotaria magnacalcarata</name>
    <dbReference type="NCBI Taxonomy" id="392030"/>
    <lineage>
        <taxon>Eukaryota</taxon>
        <taxon>Metazoa</taxon>
        <taxon>Spiralia</taxon>
        <taxon>Gnathifera</taxon>
        <taxon>Rotifera</taxon>
        <taxon>Eurotatoria</taxon>
        <taxon>Bdelloidea</taxon>
        <taxon>Philodinida</taxon>
        <taxon>Philodinidae</taxon>
        <taxon>Rotaria</taxon>
    </lineage>
</organism>
<evidence type="ECO:0000256" key="6">
    <source>
        <dbReference type="ARBA" id="ARBA00023125"/>
    </source>
</evidence>
<name>A0A8S3G5H6_9BILA</name>
<dbReference type="SUPFAM" id="SSF57716">
    <property type="entry name" value="Glucocorticoid receptor-like (DNA-binding domain)"/>
    <property type="match status" value="1"/>
</dbReference>
<dbReference type="PRINTS" id="PR00047">
    <property type="entry name" value="STROIDFINGER"/>
</dbReference>
<dbReference type="PANTHER" id="PTHR24086:SF15">
    <property type="entry name" value="NUCLEAR HORMONE RECEPTOR FTZ-F1"/>
    <property type="match status" value="1"/>
</dbReference>
<dbReference type="PROSITE" id="PS51030">
    <property type="entry name" value="NUCLEAR_REC_DBD_2"/>
    <property type="match status" value="1"/>
</dbReference>
<keyword evidence="9" id="KW-0539">Nucleus</keyword>
<sequence length="44" mass="4629">PGVLDVPSPDVGLDVKFGFNDLCPVCGDKVSGFHYGLLTCESCK</sequence>
<dbReference type="GO" id="GO:0009755">
    <property type="term" value="P:hormone-mediated signaling pathway"/>
    <property type="evidence" value="ECO:0007669"/>
    <property type="project" value="TreeGrafter"/>
</dbReference>
<keyword evidence="6" id="KW-0238">DNA-binding</keyword>
<keyword evidence="2" id="KW-0479">Metal-binding</keyword>
<feature type="non-terminal residue" evidence="11">
    <location>
        <position position="44"/>
    </location>
</feature>
<evidence type="ECO:0000313" key="12">
    <source>
        <dbReference type="Proteomes" id="UP000681967"/>
    </source>
</evidence>
<comment type="caution">
    <text evidence="11">The sequence shown here is derived from an EMBL/GenBank/DDBJ whole genome shotgun (WGS) entry which is preliminary data.</text>
</comment>
<gene>
    <name evidence="11" type="ORF">BYL167_LOCUS72290</name>
</gene>
<keyword evidence="5" id="KW-0805">Transcription regulation</keyword>
<keyword evidence="4" id="KW-0862">Zinc</keyword>
<evidence type="ECO:0000256" key="1">
    <source>
        <dbReference type="ARBA" id="ARBA00004123"/>
    </source>
</evidence>
<dbReference type="InterPro" id="IPR001628">
    <property type="entry name" value="Znf_hrmn_rcpt"/>
</dbReference>
<dbReference type="Pfam" id="PF00105">
    <property type="entry name" value="zf-C4"/>
    <property type="match status" value="1"/>
</dbReference>